<protein>
    <submittedName>
        <fullName evidence="1">Uncharacterized protein</fullName>
    </submittedName>
</protein>
<gene>
    <name evidence="1" type="ORF">BFLFYP10_01998</name>
</gene>
<dbReference type="AlphaFoldDB" id="A0A6N2V318"/>
<dbReference type="EMBL" id="CACRSZ010000049">
    <property type="protein sequence ID" value="VYT25095.1"/>
    <property type="molecule type" value="Genomic_DNA"/>
</dbReference>
<dbReference type="RefSeq" id="WP_156729827.1">
    <property type="nucleotide sequence ID" value="NZ_CACRSZ010000049.1"/>
</dbReference>
<proteinExistence type="predicted"/>
<accession>A0A6N2V318</accession>
<sequence length="97" mass="10953">MEIKNIVVTKNMTALTANAYYQLETSVSNGILNRISANVLTPESIEGQEEYLGNISYENHNLSCSFLSVENVSAYFKDFEGFMAEIDKEQEQEKTSE</sequence>
<name>A0A6N2V318_9BACE</name>
<reference evidence="1" key="1">
    <citation type="submission" date="2019-11" db="EMBL/GenBank/DDBJ databases">
        <authorList>
            <person name="Feng L."/>
        </authorList>
    </citation>
    <scope>NUCLEOTIDE SEQUENCE</scope>
    <source>
        <strain evidence="1">BfaecisLFYP10</strain>
    </source>
</reference>
<organism evidence="1">
    <name type="scientific">Bacteroides faecis</name>
    <dbReference type="NCBI Taxonomy" id="674529"/>
    <lineage>
        <taxon>Bacteria</taxon>
        <taxon>Pseudomonadati</taxon>
        <taxon>Bacteroidota</taxon>
        <taxon>Bacteroidia</taxon>
        <taxon>Bacteroidales</taxon>
        <taxon>Bacteroidaceae</taxon>
        <taxon>Bacteroides</taxon>
    </lineage>
</organism>
<evidence type="ECO:0000313" key="1">
    <source>
        <dbReference type="EMBL" id="VYT25095.1"/>
    </source>
</evidence>